<keyword evidence="1" id="KW-0175">Coiled coil</keyword>
<feature type="chain" id="PRO_5008646011" description="DUF2884 family protein" evidence="2">
    <location>
        <begin position="19"/>
        <end position="262"/>
    </location>
</feature>
<comment type="caution">
    <text evidence="3">The sequence shown here is derived from an EMBL/GenBank/DDBJ whole genome shotgun (WGS) entry which is preliminary data.</text>
</comment>
<evidence type="ECO:0000256" key="1">
    <source>
        <dbReference type="SAM" id="Coils"/>
    </source>
</evidence>
<proteinExistence type="predicted"/>
<protein>
    <recommendedName>
        <fullName evidence="5">DUF2884 family protein</fullName>
    </recommendedName>
</protein>
<gene>
    <name evidence="3" type="ORF">A7985_20740</name>
</gene>
<evidence type="ECO:0000313" key="3">
    <source>
        <dbReference type="EMBL" id="OCQ19169.1"/>
    </source>
</evidence>
<dbReference type="RefSeq" id="WP_065792376.1">
    <property type="nucleotide sequence ID" value="NZ_MAUJ01000009.1"/>
</dbReference>
<organism evidence="3 4">
    <name type="scientific">Pseudoalteromonas luteoviolacea</name>
    <dbReference type="NCBI Taxonomy" id="43657"/>
    <lineage>
        <taxon>Bacteria</taxon>
        <taxon>Pseudomonadati</taxon>
        <taxon>Pseudomonadota</taxon>
        <taxon>Gammaproteobacteria</taxon>
        <taxon>Alteromonadales</taxon>
        <taxon>Pseudoalteromonadaceae</taxon>
        <taxon>Pseudoalteromonas</taxon>
    </lineage>
</organism>
<dbReference type="OrthoDB" id="6397557at2"/>
<evidence type="ECO:0000256" key="2">
    <source>
        <dbReference type="SAM" id="SignalP"/>
    </source>
</evidence>
<dbReference type="Proteomes" id="UP000093366">
    <property type="component" value="Unassembled WGS sequence"/>
</dbReference>
<evidence type="ECO:0008006" key="5">
    <source>
        <dbReference type="Google" id="ProtNLM"/>
    </source>
</evidence>
<dbReference type="InterPro" id="IPR021307">
    <property type="entry name" value="DUF2884"/>
</dbReference>
<keyword evidence="2" id="KW-0732">Signal</keyword>
<feature type="signal peptide" evidence="2">
    <location>
        <begin position="1"/>
        <end position="18"/>
    </location>
</feature>
<dbReference type="EMBL" id="MAUJ01000009">
    <property type="protein sequence ID" value="OCQ19169.1"/>
    <property type="molecule type" value="Genomic_DNA"/>
</dbReference>
<dbReference type="Pfam" id="PF11101">
    <property type="entry name" value="DUF2884"/>
    <property type="match status" value="1"/>
</dbReference>
<accession>A0A1C0TL08</accession>
<dbReference type="AlphaFoldDB" id="A0A1C0TL08"/>
<name>A0A1C0TL08_9GAMM</name>
<feature type="coiled-coil region" evidence="1">
    <location>
        <begin position="191"/>
        <end position="218"/>
    </location>
</feature>
<sequence>MKQALLLTAILSSAPVLAHNDNHISFSSDNCQIEFQNNVAITPTEVAITTANSQRLTIDADGQTFINGQQVDVSEQQQRALTHYADTLRVELPKVAEMATDAVDLAEVALNEVAIAFDLNGLEKLSSMLEEINQEVHATFYQQGSFVMGEQAFNDFSENFENQFEERIEKAVKSAMFESIGSLLVTIGSEMNNSNGNMQAFEQRMENMGKQIEEKVSAQAEHLEQQAESMCDNFAHIAEQETALSHAIPALSSYSLMRVTAQ</sequence>
<reference evidence="4" key="1">
    <citation type="submission" date="2016-07" db="EMBL/GenBank/DDBJ databases">
        <authorList>
            <person name="Florea S."/>
            <person name="Webb J.S."/>
            <person name="Jaromczyk J."/>
            <person name="Schardl C.L."/>
        </authorList>
    </citation>
    <scope>NUCLEOTIDE SEQUENCE [LARGE SCALE GENOMIC DNA]</scope>
    <source>
        <strain evidence="4">IPB1</strain>
    </source>
</reference>
<evidence type="ECO:0000313" key="4">
    <source>
        <dbReference type="Proteomes" id="UP000093366"/>
    </source>
</evidence>